<evidence type="ECO:0000256" key="4">
    <source>
        <dbReference type="ARBA" id="ARBA00022692"/>
    </source>
</evidence>
<comment type="subcellular location">
    <subcellularLocation>
        <location evidence="2">Cell membrane</location>
    </subcellularLocation>
    <subcellularLocation>
        <location evidence="1">Membrane</location>
        <topology evidence="1">Single-pass membrane protein</topology>
    </subcellularLocation>
</comment>
<evidence type="ECO:0000313" key="14">
    <source>
        <dbReference type="Proteomes" id="UP001499854"/>
    </source>
</evidence>
<dbReference type="Pfam" id="PF10099">
    <property type="entry name" value="RskA_C"/>
    <property type="match status" value="1"/>
</dbReference>
<evidence type="ECO:0000256" key="5">
    <source>
        <dbReference type="ARBA" id="ARBA00022989"/>
    </source>
</evidence>
<evidence type="ECO:0000256" key="6">
    <source>
        <dbReference type="ARBA" id="ARBA00023015"/>
    </source>
</evidence>
<evidence type="ECO:0000256" key="7">
    <source>
        <dbReference type="ARBA" id="ARBA00023136"/>
    </source>
</evidence>
<organism evidence="13 14">
    <name type="scientific">Catenulispora subtropica</name>
    <dbReference type="NCBI Taxonomy" id="450798"/>
    <lineage>
        <taxon>Bacteria</taxon>
        <taxon>Bacillati</taxon>
        <taxon>Actinomycetota</taxon>
        <taxon>Actinomycetes</taxon>
        <taxon>Catenulisporales</taxon>
        <taxon>Catenulisporaceae</taxon>
        <taxon>Catenulispora</taxon>
    </lineage>
</organism>
<evidence type="ECO:0000313" key="13">
    <source>
        <dbReference type="EMBL" id="GAA1990875.1"/>
    </source>
</evidence>
<gene>
    <name evidence="13" type="ORF">GCM10009838_62750</name>
</gene>
<proteinExistence type="predicted"/>
<dbReference type="InterPro" id="IPR051474">
    <property type="entry name" value="Anti-sigma-K/W_factor"/>
</dbReference>
<evidence type="ECO:0000256" key="3">
    <source>
        <dbReference type="ARBA" id="ARBA00022475"/>
    </source>
</evidence>
<evidence type="ECO:0000259" key="11">
    <source>
        <dbReference type="Pfam" id="PF10099"/>
    </source>
</evidence>
<keyword evidence="6" id="KW-0805">Transcription regulation</keyword>
<keyword evidence="5" id="KW-1133">Transmembrane helix</keyword>
<sequence>MDPEVHALTGAYVSHALEPAEREAFEGHLEQCPTCRQEVAELRETAALLASAASEPPPARLKAAVDARIAVTRQLPPIVERSAAEAEPAAGTAVRGGTRRRWLTGLGWGLATGLAATVAVLGVRVADQQNQLDQAHQRDTTIAALLAAPDTRTGSVTVTTGGKGMVLVSRSHDEAAITLTGLTRLPSGQAYQLWMMGPSGARSGGLLPTGSGGTSGSVLAHDLGDARTIGLTVEPSGGSAQPTTAPIMLLPMPA</sequence>
<comment type="caution">
    <text evidence="13">The sequence shown here is derived from an EMBL/GenBank/DDBJ whole genome shotgun (WGS) entry which is preliminary data.</text>
</comment>
<dbReference type="Pfam" id="PF13490">
    <property type="entry name" value="zf-HC2"/>
    <property type="match status" value="1"/>
</dbReference>
<keyword evidence="4" id="KW-0812">Transmembrane</keyword>
<evidence type="ECO:0000256" key="8">
    <source>
        <dbReference type="ARBA" id="ARBA00023163"/>
    </source>
</evidence>
<keyword evidence="7" id="KW-0472">Membrane</keyword>
<evidence type="ECO:0000256" key="1">
    <source>
        <dbReference type="ARBA" id="ARBA00004167"/>
    </source>
</evidence>
<evidence type="ECO:0000259" key="12">
    <source>
        <dbReference type="Pfam" id="PF13490"/>
    </source>
</evidence>
<dbReference type="PANTHER" id="PTHR37461">
    <property type="entry name" value="ANTI-SIGMA-K FACTOR RSKA"/>
    <property type="match status" value="1"/>
</dbReference>
<feature type="domain" description="Anti-sigma K factor RskA C-terminal" evidence="11">
    <location>
        <begin position="111"/>
        <end position="247"/>
    </location>
</feature>
<protein>
    <recommendedName>
        <fullName evidence="10">Regulator of SigK</fullName>
    </recommendedName>
    <alternativeName>
        <fullName evidence="9">Sigma-K anti-sigma factor RskA</fullName>
    </alternativeName>
</protein>
<dbReference type="InterPro" id="IPR018764">
    <property type="entry name" value="RskA_C"/>
</dbReference>
<evidence type="ECO:0000256" key="2">
    <source>
        <dbReference type="ARBA" id="ARBA00004236"/>
    </source>
</evidence>
<reference evidence="14" key="1">
    <citation type="journal article" date="2019" name="Int. J. Syst. Evol. Microbiol.">
        <title>The Global Catalogue of Microorganisms (GCM) 10K type strain sequencing project: providing services to taxonomists for standard genome sequencing and annotation.</title>
        <authorList>
            <consortium name="The Broad Institute Genomics Platform"/>
            <consortium name="The Broad Institute Genome Sequencing Center for Infectious Disease"/>
            <person name="Wu L."/>
            <person name="Ma J."/>
        </authorList>
    </citation>
    <scope>NUCLEOTIDE SEQUENCE [LARGE SCALE GENOMIC DNA]</scope>
    <source>
        <strain evidence="14">JCM 16013</strain>
    </source>
</reference>
<keyword evidence="8" id="KW-0804">Transcription</keyword>
<dbReference type="Gene3D" id="1.10.10.1320">
    <property type="entry name" value="Anti-sigma factor, zinc-finger domain"/>
    <property type="match status" value="1"/>
</dbReference>
<keyword evidence="3" id="KW-1003">Cell membrane</keyword>
<accession>A0ABP5E672</accession>
<dbReference type="Proteomes" id="UP001499854">
    <property type="component" value="Unassembled WGS sequence"/>
</dbReference>
<dbReference type="InterPro" id="IPR027383">
    <property type="entry name" value="Znf_put"/>
</dbReference>
<evidence type="ECO:0000256" key="10">
    <source>
        <dbReference type="ARBA" id="ARBA00030803"/>
    </source>
</evidence>
<name>A0ABP5E672_9ACTN</name>
<dbReference type="PANTHER" id="PTHR37461:SF1">
    <property type="entry name" value="ANTI-SIGMA-K FACTOR RSKA"/>
    <property type="match status" value="1"/>
</dbReference>
<evidence type="ECO:0000256" key="9">
    <source>
        <dbReference type="ARBA" id="ARBA00029829"/>
    </source>
</evidence>
<feature type="domain" description="Putative zinc-finger" evidence="12">
    <location>
        <begin position="4"/>
        <end position="36"/>
    </location>
</feature>
<dbReference type="InterPro" id="IPR041916">
    <property type="entry name" value="Anti_sigma_zinc_sf"/>
</dbReference>
<dbReference type="EMBL" id="BAAAQM010000044">
    <property type="protein sequence ID" value="GAA1990875.1"/>
    <property type="molecule type" value="Genomic_DNA"/>
</dbReference>
<keyword evidence="14" id="KW-1185">Reference proteome</keyword>